<feature type="region of interest" description="Disordered" evidence="1">
    <location>
        <begin position="1"/>
        <end position="28"/>
    </location>
</feature>
<keyword evidence="3" id="KW-1185">Reference proteome</keyword>
<proteinExistence type="predicted"/>
<evidence type="ECO:0000313" key="2">
    <source>
        <dbReference type="EMBL" id="GER38532.1"/>
    </source>
</evidence>
<feature type="compositionally biased region" description="Basic and acidic residues" evidence="1">
    <location>
        <begin position="17"/>
        <end position="26"/>
    </location>
</feature>
<evidence type="ECO:0000313" key="3">
    <source>
        <dbReference type="Proteomes" id="UP000325081"/>
    </source>
</evidence>
<gene>
    <name evidence="2" type="ORF">STAS_15058</name>
</gene>
<dbReference type="Proteomes" id="UP000325081">
    <property type="component" value="Unassembled WGS sequence"/>
</dbReference>
<name>A0A5A7Q117_STRAF</name>
<protein>
    <submittedName>
        <fullName evidence="2">Pentatricopeptide repeat (PPR) superfamily protein</fullName>
    </submittedName>
</protein>
<accession>A0A5A7Q117</accession>
<dbReference type="EMBL" id="BKCP01005516">
    <property type="protein sequence ID" value="GER38532.1"/>
    <property type="molecule type" value="Genomic_DNA"/>
</dbReference>
<comment type="caution">
    <text evidence="2">The sequence shown here is derived from an EMBL/GenBank/DDBJ whole genome shotgun (WGS) entry which is preliminary data.</text>
</comment>
<dbReference type="AlphaFoldDB" id="A0A5A7Q117"/>
<dbReference type="OrthoDB" id="185373at2759"/>
<organism evidence="2 3">
    <name type="scientific">Striga asiatica</name>
    <name type="common">Asiatic witchweed</name>
    <name type="synonym">Buchnera asiatica</name>
    <dbReference type="NCBI Taxonomy" id="4170"/>
    <lineage>
        <taxon>Eukaryota</taxon>
        <taxon>Viridiplantae</taxon>
        <taxon>Streptophyta</taxon>
        <taxon>Embryophyta</taxon>
        <taxon>Tracheophyta</taxon>
        <taxon>Spermatophyta</taxon>
        <taxon>Magnoliopsida</taxon>
        <taxon>eudicotyledons</taxon>
        <taxon>Gunneridae</taxon>
        <taxon>Pentapetalae</taxon>
        <taxon>asterids</taxon>
        <taxon>lamiids</taxon>
        <taxon>Lamiales</taxon>
        <taxon>Orobanchaceae</taxon>
        <taxon>Buchnereae</taxon>
        <taxon>Striga</taxon>
    </lineage>
</organism>
<sequence length="185" mass="21774">MQKKQTIEAQNNPKPNAETKEAKSKGNEAVIAIGERIKQLTRQSKKREWAAPPWIQRHKTDETAERRVWGNEAEMVFRKMNESGGFSVHYHTLLFSLEFLERWGSWRNFPRFLPRWRSDGNFSNIMSYNALLEVYVVPVEVGYFKNVKPNMETYEWQGFWFEEAVKAYVDLEKVVDESGAQFMGN</sequence>
<reference evidence="2" key="1">
    <citation type="journal article" date="2019" name="Curr. Biol.">
        <title>Genome Sequence of Striga asiatica Provides Insight into the Evolution of Plant Parasitism.</title>
        <authorList>
            <person name="Yoshida S."/>
            <person name="Kim S."/>
            <person name="Wafula E.K."/>
            <person name="Tanskanen J."/>
            <person name="Kim Y."/>
            <person name="Honaas L."/>
            <person name="Yang Z."/>
            <person name="Spallek T."/>
            <person name="Conn C.E."/>
            <person name="Ichihashi Y."/>
            <person name="Cheong K."/>
            <person name="Cui S."/>
            <person name="Der J.P."/>
            <person name="Gundlach H."/>
            <person name="Jiao Y."/>
            <person name="Hori C."/>
            <person name="Ishida J.K."/>
            <person name="Kasahara H."/>
            <person name="Kiba T."/>
            <person name="Kim M."/>
            <person name="Koo N."/>
            <person name="Laohavisit A."/>
            <person name="Lee Y."/>
            <person name="Lumba S."/>
            <person name="Mccourt P."/>
            <person name="Mortimer J.C."/>
            <person name="Mutuku J.M."/>
            <person name="Nomura T."/>
            <person name="Sasaki-sekimoto Y."/>
            <person name="Seto Y."/>
            <person name="Wang Y."/>
            <person name="Wakatake T."/>
            <person name="Sakakibara H."/>
            <person name="Demura T."/>
            <person name="Yamaguchi S."/>
            <person name="Yoneyama K."/>
            <person name="Manabe R."/>
            <person name="Nelson D.C."/>
            <person name="Schulman A.H."/>
            <person name="Timko M.P."/>
            <person name="Depamphilis C.W."/>
            <person name="Choi D."/>
            <person name="Shirasu K."/>
        </authorList>
    </citation>
    <scope>NUCLEOTIDE SEQUENCE [LARGE SCALE GENOMIC DNA]</scope>
    <source>
        <strain evidence="2">UVA1</strain>
    </source>
</reference>
<evidence type="ECO:0000256" key="1">
    <source>
        <dbReference type="SAM" id="MobiDB-lite"/>
    </source>
</evidence>